<dbReference type="EMBL" id="JAVRAD010000017">
    <property type="protein sequence ID" value="MDX8332405.1"/>
    <property type="molecule type" value="Genomic_DNA"/>
</dbReference>
<gene>
    <name evidence="1" type="ORF">RMS29_24665</name>
</gene>
<sequence>MVKLLCLEAKFWHAQCSPLATAKVKAGWQKHSMTGTTSTFADYLEVISLKNL</sequence>
<protein>
    <submittedName>
        <fullName evidence="1">Uncharacterized protein</fullName>
    </submittedName>
</protein>
<reference evidence="1" key="1">
    <citation type="journal article" date="2023" name="Phytobiomes J">
        <title>Deciphering the key players within the bacterial microbiota associated with aerial crown gall tumors on rhododendron: Insights into the gallobiome.</title>
        <authorList>
            <person name="Kuzmanovic N."/>
            <person name="Nesme J."/>
            <person name="Wolf J."/>
            <person name="Neumann-Schaal M."/>
            <person name="Petersen J."/>
            <person name="Fernandez-Gnecco G."/>
            <person name="Sproeer C."/>
            <person name="Bunk B."/>
            <person name="Overmann J."/>
            <person name="Sorensen S.J."/>
            <person name="Idczak E."/>
            <person name="Smalla K."/>
        </authorList>
    </citation>
    <scope>NUCLEOTIDE SEQUENCE [LARGE SCALE GENOMIC DNA]</scope>
    <source>
        <strain evidence="1">Rho-14.1</strain>
    </source>
</reference>
<organism evidence="1 2">
    <name type="scientific">Agrobacterium rosae</name>
    <dbReference type="NCBI Taxonomy" id="1972867"/>
    <lineage>
        <taxon>Bacteria</taxon>
        <taxon>Pseudomonadati</taxon>
        <taxon>Pseudomonadota</taxon>
        <taxon>Alphaproteobacteria</taxon>
        <taxon>Hyphomicrobiales</taxon>
        <taxon>Rhizobiaceae</taxon>
        <taxon>Rhizobium/Agrobacterium group</taxon>
        <taxon>Agrobacterium</taxon>
    </lineage>
</organism>
<dbReference type="Proteomes" id="UP001277561">
    <property type="component" value="Unassembled WGS sequence"/>
</dbReference>
<evidence type="ECO:0000313" key="1">
    <source>
        <dbReference type="EMBL" id="MDX8332405.1"/>
    </source>
</evidence>
<keyword evidence="2" id="KW-1185">Reference proteome</keyword>
<name>A0ABU4W3R7_9HYPH</name>
<evidence type="ECO:0000313" key="2">
    <source>
        <dbReference type="Proteomes" id="UP001277561"/>
    </source>
</evidence>
<accession>A0ABU4W3R7</accession>
<proteinExistence type="predicted"/>
<comment type="caution">
    <text evidence="1">The sequence shown here is derived from an EMBL/GenBank/DDBJ whole genome shotgun (WGS) entry which is preliminary data.</text>
</comment>
<dbReference type="RefSeq" id="WP_320188634.1">
    <property type="nucleotide sequence ID" value="NZ_CP192770.1"/>
</dbReference>